<feature type="compositionally biased region" description="Polar residues" evidence="1">
    <location>
        <begin position="71"/>
        <end position="83"/>
    </location>
</feature>
<keyword evidence="3" id="KW-1185">Reference proteome</keyword>
<proteinExistence type="predicted"/>
<name>W7TB35_9STRA</name>
<reference evidence="2 3" key="1">
    <citation type="journal article" date="2014" name="Mol. Plant">
        <title>Chromosome Scale Genome Assembly and Transcriptome Profiling of Nannochloropsis gaditana in Nitrogen Depletion.</title>
        <authorList>
            <person name="Corteggiani Carpinelli E."/>
            <person name="Telatin A."/>
            <person name="Vitulo N."/>
            <person name="Forcato C."/>
            <person name="D'Angelo M."/>
            <person name="Schiavon R."/>
            <person name="Vezzi A."/>
            <person name="Giacometti G.M."/>
            <person name="Morosinotto T."/>
            <person name="Valle G."/>
        </authorList>
    </citation>
    <scope>NUCLEOTIDE SEQUENCE [LARGE SCALE GENOMIC DNA]</scope>
    <source>
        <strain evidence="2 3">B-31</strain>
    </source>
</reference>
<evidence type="ECO:0000313" key="3">
    <source>
        <dbReference type="Proteomes" id="UP000019335"/>
    </source>
</evidence>
<dbReference type="EMBL" id="AZIL01002843">
    <property type="protein sequence ID" value="EWM20728.1"/>
    <property type="molecule type" value="Genomic_DNA"/>
</dbReference>
<feature type="compositionally biased region" description="Basic residues" evidence="1">
    <location>
        <begin position="103"/>
        <end position="114"/>
    </location>
</feature>
<accession>W7TB35</accession>
<dbReference type="OrthoDB" id="10510143at2759"/>
<comment type="caution">
    <text evidence="2">The sequence shown here is derived from an EMBL/GenBank/DDBJ whole genome shotgun (WGS) entry which is preliminary data.</text>
</comment>
<evidence type="ECO:0000313" key="2">
    <source>
        <dbReference type="EMBL" id="EWM20728.1"/>
    </source>
</evidence>
<organism evidence="2 3">
    <name type="scientific">Nannochloropsis gaditana</name>
    <dbReference type="NCBI Taxonomy" id="72520"/>
    <lineage>
        <taxon>Eukaryota</taxon>
        <taxon>Sar</taxon>
        <taxon>Stramenopiles</taxon>
        <taxon>Ochrophyta</taxon>
        <taxon>Eustigmatophyceae</taxon>
        <taxon>Eustigmatales</taxon>
        <taxon>Monodopsidaceae</taxon>
        <taxon>Nannochloropsis</taxon>
    </lineage>
</organism>
<feature type="compositionally biased region" description="Basic and acidic residues" evidence="1">
    <location>
        <begin position="145"/>
        <end position="155"/>
    </location>
</feature>
<evidence type="ECO:0000256" key="1">
    <source>
        <dbReference type="SAM" id="MobiDB-lite"/>
    </source>
</evidence>
<sequence length="218" mass="23403">MPDTDETLAVVAGLLLRVREDKNIGTSTYGKANTTPEAHNECVEKVVARQDCLPTTDASGRTSDVHHAPRAQQSAGAESSRAPSKQPPPRATDSTTTTLAPLGKKKRGRPKASRMLREERGLPRKRRLGPTVGSGKEGGGSTTGDKGEQKDPSGKALEERVVARFNDPAGASFWHSRPHHLIDQDSAIICTARMDMVAAAVSLVKSQRLDPVKAHDFL</sequence>
<dbReference type="AlphaFoldDB" id="W7TB35"/>
<dbReference type="Proteomes" id="UP000019335">
    <property type="component" value="Unassembled WGS sequence"/>
</dbReference>
<protein>
    <submittedName>
        <fullName evidence="2">Uncharacterized protein</fullName>
    </submittedName>
</protein>
<gene>
    <name evidence="2" type="ORF">Naga_100976g1</name>
</gene>
<feature type="region of interest" description="Disordered" evidence="1">
    <location>
        <begin position="54"/>
        <end position="155"/>
    </location>
</feature>